<evidence type="ECO:0000256" key="1">
    <source>
        <dbReference type="SAM" id="Phobius"/>
    </source>
</evidence>
<dbReference type="EMBL" id="JACSPZ010000003">
    <property type="protein sequence ID" value="MBD8036712.1"/>
    <property type="molecule type" value="Genomic_DNA"/>
</dbReference>
<name>A0ABR8XXN5_9BACL</name>
<feature type="transmembrane region" description="Helical" evidence="1">
    <location>
        <begin position="36"/>
        <end position="58"/>
    </location>
</feature>
<accession>A0ABR8XXN5</accession>
<dbReference type="RefSeq" id="WP_191699696.1">
    <property type="nucleotide sequence ID" value="NZ_JACSPZ010000003.1"/>
</dbReference>
<keyword evidence="3" id="KW-1185">Reference proteome</keyword>
<gene>
    <name evidence="2" type="ORF">H9635_08155</name>
</gene>
<protein>
    <submittedName>
        <fullName evidence="2">Uncharacterized protein</fullName>
    </submittedName>
</protein>
<reference evidence="2 3" key="1">
    <citation type="submission" date="2020-08" db="EMBL/GenBank/DDBJ databases">
        <title>A Genomic Blueprint of the Chicken Gut Microbiome.</title>
        <authorList>
            <person name="Gilroy R."/>
            <person name="Ravi A."/>
            <person name="Getino M."/>
            <person name="Pursley I."/>
            <person name="Horton D.L."/>
            <person name="Alikhan N.-F."/>
            <person name="Baker D."/>
            <person name="Gharbi K."/>
            <person name="Hall N."/>
            <person name="Watson M."/>
            <person name="Adriaenssens E.M."/>
            <person name="Foster-Nyarko E."/>
            <person name="Jarju S."/>
            <person name="Secka A."/>
            <person name="Antonio M."/>
            <person name="Oren A."/>
            <person name="Chaudhuri R."/>
            <person name="La Ragione R.M."/>
            <person name="Hildebrand F."/>
            <person name="Pallen M.J."/>
        </authorList>
    </citation>
    <scope>NUCLEOTIDE SEQUENCE [LARGE SCALE GENOMIC DNA]</scope>
    <source>
        <strain evidence="2 3">A46</strain>
    </source>
</reference>
<dbReference type="Proteomes" id="UP000619101">
    <property type="component" value="Unassembled WGS sequence"/>
</dbReference>
<evidence type="ECO:0000313" key="2">
    <source>
        <dbReference type="EMBL" id="MBD8036712.1"/>
    </source>
</evidence>
<evidence type="ECO:0000313" key="3">
    <source>
        <dbReference type="Proteomes" id="UP000619101"/>
    </source>
</evidence>
<feature type="transmembrane region" description="Helical" evidence="1">
    <location>
        <begin position="65"/>
        <end position="90"/>
    </location>
</feature>
<keyword evidence="1" id="KW-1133">Transmembrane helix</keyword>
<sequence>MLKVFFSVLSAFLFLVISSSFTQMPFHFERKIFDLIIGPTLYLPFGLGIIGIIFAMFGVKGYVRLTLVGLNIFGLIGYLVIFIMATIGFLDP</sequence>
<keyword evidence="1" id="KW-0812">Transmembrane</keyword>
<keyword evidence="1" id="KW-0472">Membrane</keyword>
<proteinExistence type="predicted"/>
<organism evidence="2 3">
    <name type="scientific">Solibacillus faecavium</name>
    <dbReference type="NCBI Taxonomy" id="2762221"/>
    <lineage>
        <taxon>Bacteria</taxon>
        <taxon>Bacillati</taxon>
        <taxon>Bacillota</taxon>
        <taxon>Bacilli</taxon>
        <taxon>Bacillales</taxon>
        <taxon>Caryophanaceae</taxon>
        <taxon>Solibacillus</taxon>
    </lineage>
</organism>
<comment type="caution">
    <text evidence="2">The sequence shown here is derived from an EMBL/GenBank/DDBJ whole genome shotgun (WGS) entry which is preliminary data.</text>
</comment>